<name>A0A062UY51_9EURY</name>
<organism evidence="1 2">
    <name type="scientific">Candidatus Methanoperedens nitratireducens</name>
    <dbReference type="NCBI Taxonomy" id="1392998"/>
    <lineage>
        <taxon>Archaea</taxon>
        <taxon>Methanobacteriati</taxon>
        <taxon>Methanobacteriota</taxon>
        <taxon>Stenosarchaea group</taxon>
        <taxon>Methanomicrobia</taxon>
        <taxon>Methanosarcinales</taxon>
        <taxon>ANME-2 cluster</taxon>
        <taxon>Candidatus Methanoperedentaceae</taxon>
        <taxon>Candidatus Methanoperedens</taxon>
    </lineage>
</organism>
<sequence>MLEYQVINAPNILKDAIVVEKDVMERLVAHYDIPMFVQKEGMEGKTMYFIFLPHCRTIIAYDEKLIHVKKNGKESKRSRL</sequence>
<proteinExistence type="predicted"/>
<reference evidence="1 2" key="1">
    <citation type="journal article" date="2013" name="Nature">
        <title>Anaerobic oxidation of methane coupled to nitrate reduction in a novel archaeal lineage.</title>
        <authorList>
            <person name="Haroon M.F."/>
            <person name="Hu S."/>
            <person name="Shi Y."/>
            <person name="Imelfort M."/>
            <person name="Keller J."/>
            <person name="Hugenholtz P."/>
            <person name="Yuan Z."/>
            <person name="Tyson G.W."/>
        </authorList>
    </citation>
    <scope>NUCLEOTIDE SEQUENCE [LARGE SCALE GENOMIC DNA]</scope>
    <source>
        <strain evidence="1 2">ANME-2d</strain>
    </source>
</reference>
<dbReference type="AlphaFoldDB" id="A0A062UY51"/>
<dbReference type="Proteomes" id="UP000027153">
    <property type="component" value="Unassembled WGS sequence"/>
</dbReference>
<gene>
    <name evidence="1" type="ORF">ANME2D_01937</name>
</gene>
<evidence type="ECO:0000313" key="2">
    <source>
        <dbReference type="Proteomes" id="UP000027153"/>
    </source>
</evidence>
<dbReference type="EMBL" id="JMIY01000004">
    <property type="protein sequence ID" value="KCZ71881.1"/>
    <property type="molecule type" value="Genomic_DNA"/>
</dbReference>
<evidence type="ECO:0000313" key="1">
    <source>
        <dbReference type="EMBL" id="KCZ71881.1"/>
    </source>
</evidence>
<dbReference type="RefSeq" id="WP_048090903.1">
    <property type="nucleotide sequence ID" value="NZ_JMIY01000004.1"/>
</dbReference>
<comment type="caution">
    <text evidence="1">The sequence shown here is derived from an EMBL/GenBank/DDBJ whole genome shotgun (WGS) entry which is preliminary data.</text>
</comment>
<keyword evidence="2" id="KW-1185">Reference proteome</keyword>
<protein>
    <submittedName>
        <fullName evidence="1">Uncharacterized protein</fullName>
    </submittedName>
</protein>
<accession>A0A062UY51</accession>